<feature type="transmembrane region" description="Helical" evidence="1">
    <location>
        <begin position="30"/>
        <end position="48"/>
    </location>
</feature>
<feature type="transmembrane region" description="Helical" evidence="1">
    <location>
        <begin position="97"/>
        <end position="113"/>
    </location>
</feature>
<protein>
    <submittedName>
        <fullName evidence="3">EpsG family protein</fullName>
    </submittedName>
</protein>
<accession>B3IUU1</accession>
<evidence type="ECO:0000313" key="4">
    <source>
        <dbReference type="Proteomes" id="UP000464718"/>
    </source>
</evidence>
<dbReference type="RefSeq" id="WP_005489668.1">
    <property type="nucleotide sequence ID" value="NZ_CANUHX010000002.1"/>
</dbReference>
<feature type="transmembrane region" description="Helical" evidence="1">
    <location>
        <begin position="275"/>
        <end position="292"/>
    </location>
</feature>
<gene>
    <name evidence="3" type="ORF">EHC69_01170</name>
</gene>
<evidence type="ECO:0000313" key="3">
    <source>
        <dbReference type="EMBL" id="QHH08067.1"/>
    </source>
</evidence>
<organism evidence="2">
    <name type="scientific">Vibrio parahaemolyticus</name>
    <dbReference type="NCBI Taxonomy" id="670"/>
    <lineage>
        <taxon>Bacteria</taxon>
        <taxon>Pseudomonadati</taxon>
        <taxon>Pseudomonadota</taxon>
        <taxon>Gammaproteobacteria</taxon>
        <taxon>Vibrionales</taxon>
        <taxon>Vibrionaceae</taxon>
        <taxon>Vibrio</taxon>
    </lineage>
</organism>
<dbReference type="EMBL" id="CP034298">
    <property type="protein sequence ID" value="QHH08067.1"/>
    <property type="molecule type" value="Genomic_DNA"/>
</dbReference>
<feature type="transmembrane region" description="Helical" evidence="1">
    <location>
        <begin position="141"/>
        <end position="158"/>
    </location>
</feature>
<feature type="transmembrane region" description="Helical" evidence="1">
    <location>
        <begin position="304"/>
        <end position="325"/>
    </location>
</feature>
<evidence type="ECO:0000256" key="1">
    <source>
        <dbReference type="SAM" id="Phobius"/>
    </source>
</evidence>
<proteinExistence type="predicted"/>
<dbReference type="Proteomes" id="UP000464718">
    <property type="component" value="Chromosome i"/>
</dbReference>
<feature type="transmembrane region" description="Helical" evidence="1">
    <location>
        <begin position="68"/>
        <end position="90"/>
    </location>
</feature>
<feature type="transmembrane region" description="Helical" evidence="1">
    <location>
        <begin position="6"/>
        <end position="23"/>
    </location>
</feature>
<dbReference type="InterPro" id="IPR049458">
    <property type="entry name" value="EpsG-like"/>
</dbReference>
<feature type="transmembrane region" description="Helical" evidence="1">
    <location>
        <begin position="164"/>
        <end position="187"/>
    </location>
</feature>
<feature type="transmembrane region" description="Helical" evidence="1">
    <location>
        <begin position="332"/>
        <end position="350"/>
    </location>
</feature>
<sequence>MEFYIYIIIILWLVYLGGVARNSRSIIFEYFSFLILFLFSSNSYFNGWDAYTYLRYFNVIVDKGNYEGFSVLYASGLEIGYIAILSFSALISDNFQFYILIQSLIVNTLLWFGVRKLNLNFSLFALLFFCASYTRLEMSTFRQGISFSLFVFSLPYLINGSRKYIVTILFATLFHFSSVILLILWLVKKLELKTHALIAFAAIPMWYVTLGLYNLFISSTSILPDSLSFIVLLLEHYSQYRQAGLSVLTLVNLAIYLFLIFVFYTYKIEITKKPLLNTTMVLFGCLILLQFYTKFMPSLIVSRFEYYFSVSLILLIQLIPSYAMGSRKYSPFIMLPLSLLMFFITFRYHLDREVYFPYTGYVEYLLFGTPPRAEEYIYRIGLDY</sequence>
<reference evidence="2" key="1">
    <citation type="journal article" date="2008" name="Microbiol. Immunol.">
        <title>Genetic analyses of the putative O and K antigen gene clusters of pandemic Vibrio parahaemolyticus.</title>
        <authorList>
            <person name="Okura M."/>
            <person name="Osawa R."/>
            <person name="Tokunaga A."/>
            <person name="Morita M."/>
            <person name="Arakawa E."/>
            <person name="Watanabe H."/>
        </authorList>
    </citation>
    <scope>NUCLEOTIDE SEQUENCE</scope>
    <source>
        <strain evidence="2">NIID 242-200</strain>
    </source>
</reference>
<keyword evidence="1" id="KW-0812">Transmembrane</keyword>
<name>B3IUU1_VIBPH</name>
<dbReference type="EMBL" id="AB353134">
    <property type="protein sequence ID" value="BAG50487.1"/>
    <property type="molecule type" value="Genomic_DNA"/>
</dbReference>
<dbReference type="Pfam" id="PF14897">
    <property type="entry name" value="EpsG"/>
    <property type="match status" value="1"/>
</dbReference>
<feature type="transmembrane region" description="Helical" evidence="1">
    <location>
        <begin position="199"/>
        <end position="223"/>
    </location>
</feature>
<reference evidence="3 4" key="2">
    <citation type="submission" date="2018-12" db="EMBL/GenBank/DDBJ databases">
        <title>Genomic insights into the evolutionary origins and pathogenicity of five Vibrio parahaemolyticus strains isolated from the shrimp with acute hepatopancreatic necrosis disease (AHPND).</title>
        <authorList>
            <person name="Yang Q."/>
            <person name="Dong X."/>
            <person name="Xie G."/>
            <person name="Fu S."/>
            <person name="Zou P."/>
            <person name="Sun J."/>
            <person name="Wang Y."/>
            <person name="Huang J."/>
        </authorList>
    </citation>
    <scope>NUCLEOTIDE SEQUENCE [LARGE SCALE GENOMIC DNA]</scope>
    <source>
        <strain evidence="3 4">20160303005-1</strain>
    </source>
</reference>
<keyword evidence="1" id="KW-0472">Membrane</keyword>
<keyword evidence="1" id="KW-1133">Transmembrane helix</keyword>
<evidence type="ECO:0000313" key="2">
    <source>
        <dbReference type="EMBL" id="BAG50487.1"/>
    </source>
</evidence>
<feature type="transmembrane region" description="Helical" evidence="1">
    <location>
        <begin position="119"/>
        <end position="136"/>
    </location>
</feature>
<feature type="transmembrane region" description="Helical" evidence="1">
    <location>
        <begin position="243"/>
        <end position="263"/>
    </location>
</feature>
<dbReference type="AlphaFoldDB" id="B3IUU1"/>